<dbReference type="InterPro" id="IPR031389">
    <property type="entry name" value="RBIS"/>
</dbReference>
<dbReference type="EMBL" id="GEBQ01010115">
    <property type="protein sequence ID" value="JAT29862.1"/>
    <property type="molecule type" value="Transcribed_RNA"/>
</dbReference>
<dbReference type="Pfam" id="PF15679">
    <property type="entry name" value="DUF4665"/>
    <property type="match status" value="1"/>
</dbReference>
<protein>
    <submittedName>
        <fullName evidence="2">Uncharacterized protein</fullName>
    </submittedName>
</protein>
<organism evidence="2">
    <name type="scientific">Graphocephala atropunctata</name>
    <dbReference type="NCBI Taxonomy" id="36148"/>
    <lineage>
        <taxon>Eukaryota</taxon>
        <taxon>Metazoa</taxon>
        <taxon>Ecdysozoa</taxon>
        <taxon>Arthropoda</taxon>
        <taxon>Hexapoda</taxon>
        <taxon>Insecta</taxon>
        <taxon>Pterygota</taxon>
        <taxon>Neoptera</taxon>
        <taxon>Paraneoptera</taxon>
        <taxon>Hemiptera</taxon>
        <taxon>Auchenorrhyncha</taxon>
        <taxon>Membracoidea</taxon>
        <taxon>Cicadellidae</taxon>
        <taxon>Cicadellinae</taxon>
        <taxon>Cicadellini</taxon>
        <taxon>Graphocephala</taxon>
    </lineage>
</organism>
<name>A0A1B6M1S3_9HEMI</name>
<evidence type="ECO:0000313" key="2">
    <source>
        <dbReference type="EMBL" id="JAT29862.1"/>
    </source>
</evidence>
<proteinExistence type="predicted"/>
<reference evidence="2" key="1">
    <citation type="submission" date="2015-11" db="EMBL/GenBank/DDBJ databases">
        <title>De novo transcriptome assembly of four potential Pierce s Disease insect vectors from Arizona vineyards.</title>
        <authorList>
            <person name="Tassone E.E."/>
        </authorList>
    </citation>
    <scope>NUCLEOTIDE SEQUENCE</scope>
</reference>
<dbReference type="EMBL" id="GEBQ01026491">
    <property type="protein sequence ID" value="JAT13486.1"/>
    <property type="molecule type" value="Transcribed_RNA"/>
</dbReference>
<sequence length="104" mass="11589">MAKGGKQKGNKNVFKVAGARSLKAKNKAKAVTTKKLTEITKQKTVEVDSLLSELQETIRQAPQKPDSKPIATNVQESRQEKIEKFKKIEESSAQALDKLHKMEV</sequence>
<dbReference type="GO" id="GO:0042254">
    <property type="term" value="P:ribosome biogenesis"/>
    <property type="evidence" value="ECO:0007669"/>
    <property type="project" value="InterPro"/>
</dbReference>
<evidence type="ECO:0000313" key="1">
    <source>
        <dbReference type="EMBL" id="JAT13486.1"/>
    </source>
</evidence>
<accession>A0A1B6M1S3</accession>
<gene>
    <name evidence="1" type="ORF">g.25634</name>
    <name evidence="2" type="ORF">g.25636</name>
</gene>
<dbReference type="AlphaFoldDB" id="A0A1B6M1S3"/>